<sequence>MKAGGRLNIVWALILFSLIILFHEFGHFLLAKKNGVTVVEFSLGMGPRILSREWHGTRYSWKLLPFGGSCMMLGEDEEESGEGSFGSKSVWARISIIAAGPVFNFILAFLLSLIIVGLYGYDPAVIRGVEEGSPAQEAGLQEGDIVTKMNGKRIYLAREVSNYISLHQGEDITLTYKHDGETNTVHIVPVQDEDGYYRMGVSVNVSYVKGNLLQVIKYSACEVRYWIDLSIESVRMLVTGKAGIKDMSGPVGVVSMIGETYTESAKVSMFAVVINMLNMGIFLSATLGVMNLLPLPALDGGRLVFLIIEAIRGKRVNPDKEAMVHFVGLMALMVLMVVVMYNDVARLL</sequence>
<evidence type="ECO:0000259" key="12">
    <source>
        <dbReference type="PROSITE" id="PS50106"/>
    </source>
</evidence>
<keyword evidence="9 11" id="KW-0482">Metalloprotease</keyword>
<feature type="transmembrane region" description="Helical" evidence="11">
    <location>
        <begin position="94"/>
        <end position="119"/>
    </location>
</feature>
<evidence type="ECO:0000256" key="5">
    <source>
        <dbReference type="ARBA" id="ARBA00022692"/>
    </source>
</evidence>
<dbReference type="GO" id="GO:0004222">
    <property type="term" value="F:metalloendopeptidase activity"/>
    <property type="evidence" value="ECO:0007669"/>
    <property type="project" value="InterPro"/>
</dbReference>
<dbReference type="Gene3D" id="2.30.42.10">
    <property type="match status" value="1"/>
</dbReference>
<dbReference type="PANTHER" id="PTHR42837:SF2">
    <property type="entry name" value="MEMBRANE METALLOPROTEASE ARASP2, CHLOROPLASTIC-RELATED"/>
    <property type="match status" value="1"/>
</dbReference>
<keyword evidence="5 11" id="KW-0812">Transmembrane</keyword>
<keyword evidence="4" id="KW-0645">Protease</keyword>
<evidence type="ECO:0000256" key="4">
    <source>
        <dbReference type="ARBA" id="ARBA00022670"/>
    </source>
</evidence>
<accession>C6LKS0</accession>
<dbReference type="InterPro" id="IPR008915">
    <property type="entry name" value="Peptidase_M50"/>
</dbReference>
<keyword evidence="14" id="KW-1185">Reference proteome</keyword>
<dbReference type="CDD" id="cd06163">
    <property type="entry name" value="S2P-M50_PDZ_RseP-like"/>
    <property type="match status" value="1"/>
</dbReference>
<evidence type="ECO:0000256" key="1">
    <source>
        <dbReference type="ARBA" id="ARBA00001947"/>
    </source>
</evidence>
<comment type="subcellular location">
    <subcellularLocation>
        <location evidence="2">Membrane</location>
        <topology evidence="2">Multi-pass membrane protein</topology>
    </subcellularLocation>
</comment>
<dbReference type="EC" id="3.4.24.-" evidence="11"/>
<organism evidence="13 14">
    <name type="scientific">Marvinbryantia formatexigens DSM 14469</name>
    <dbReference type="NCBI Taxonomy" id="478749"/>
    <lineage>
        <taxon>Bacteria</taxon>
        <taxon>Bacillati</taxon>
        <taxon>Bacillota</taxon>
        <taxon>Clostridia</taxon>
        <taxon>Lachnospirales</taxon>
        <taxon>Lachnospiraceae</taxon>
        <taxon>Marvinbryantia</taxon>
    </lineage>
</organism>
<comment type="similarity">
    <text evidence="3 11">Belongs to the peptidase M50B family.</text>
</comment>
<dbReference type="SUPFAM" id="SSF50156">
    <property type="entry name" value="PDZ domain-like"/>
    <property type="match status" value="1"/>
</dbReference>
<evidence type="ECO:0000256" key="11">
    <source>
        <dbReference type="RuleBase" id="RU362031"/>
    </source>
</evidence>
<dbReference type="SMART" id="SM00228">
    <property type="entry name" value="PDZ"/>
    <property type="match status" value="1"/>
</dbReference>
<gene>
    <name evidence="13" type="primary">rseP</name>
    <name evidence="13" type="ORF">BRYFOR_09267</name>
</gene>
<dbReference type="InterPro" id="IPR001478">
    <property type="entry name" value="PDZ"/>
</dbReference>
<evidence type="ECO:0000256" key="2">
    <source>
        <dbReference type="ARBA" id="ARBA00004141"/>
    </source>
</evidence>
<dbReference type="GO" id="GO:0006508">
    <property type="term" value="P:proteolysis"/>
    <property type="evidence" value="ECO:0007669"/>
    <property type="project" value="UniProtKB-KW"/>
</dbReference>
<dbReference type="InterPro" id="IPR041489">
    <property type="entry name" value="PDZ_6"/>
</dbReference>
<dbReference type="GO" id="GO:0046872">
    <property type="term" value="F:metal ion binding"/>
    <property type="evidence" value="ECO:0007669"/>
    <property type="project" value="UniProtKB-KW"/>
</dbReference>
<evidence type="ECO:0000313" key="13">
    <source>
        <dbReference type="EMBL" id="EET58807.1"/>
    </source>
</evidence>
<dbReference type="Proteomes" id="UP000005561">
    <property type="component" value="Unassembled WGS sequence"/>
</dbReference>
<name>C6LKS0_9FIRM</name>
<protein>
    <recommendedName>
        <fullName evidence="11">Zinc metalloprotease</fullName>
        <ecNumber evidence="11">3.4.24.-</ecNumber>
    </recommendedName>
</protein>
<reference evidence="13" key="1">
    <citation type="submission" date="2009-07" db="EMBL/GenBank/DDBJ databases">
        <authorList>
            <person name="Weinstock G."/>
            <person name="Sodergren E."/>
            <person name="Clifton S."/>
            <person name="Fulton L."/>
            <person name="Fulton B."/>
            <person name="Courtney L."/>
            <person name="Fronick C."/>
            <person name="Harrison M."/>
            <person name="Strong C."/>
            <person name="Farmer C."/>
            <person name="Delahaunty K."/>
            <person name="Markovic C."/>
            <person name="Hall O."/>
            <person name="Minx P."/>
            <person name="Tomlinson C."/>
            <person name="Mitreva M."/>
            <person name="Nelson J."/>
            <person name="Hou S."/>
            <person name="Wollam A."/>
            <person name="Pepin K.H."/>
            <person name="Johnson M."/>
            <person name="Bhonagiri V."/>
            <person name="Nash W.E."/>
            <person name="Warren W."/>
            <person name="Chinwalla A."/>
            <person name="Mardis E.R."/>
            <person name="Wilson R.K."/>
        </authorList>
    </citation>
    <scope>NUCLEOTIDE SEQUENCE [LARGE SCALE GENOMIC DNA]</scope>
    <source>
        <strain evidence="13">DSM 14469</strain>
    </source>
</reference>
<evidence type="ECO:0000256" key="10">
    <source>
        <dbReference type="ARBA" id="ARBA00023136"/>
    </source>
</evidence>
<evidence type="ECO:0000256" key="7">
    <source>
        <dbReference type="ARBA" id="ARBA00022833"/>
    </source>
</evidence>
<comment type="cofactor">
    <cofactor evidence="1 11">
        <name>Zn(2+)</name>
        <dbReference type="ChEBI" id="CHEBI:29105"/>
    </cofactor>
</comment>
<dbReference type="NCBIfam" id="TIGR00054">
    <property type="entry name" value="RIP metalloprotease RseP"/>
    <property type="match status" value="1"/>
</dbReference>
<feature type="domain" description="PDZ" evidence="12">
    <location>
        <begin position="125"/>
        <end position="154"/>
    </location>
</feature>
<dbReference type="CDD" id="cd23081">
    <property type="entry name" value="cpPDZ_EcRseP-like"/>
    <property type="match status" value="1"/>
</dbReference>
<evidence type="ECO:0000256" key="3">
    <source>
        <dbReference type="ARBA" id="ARBA00007931"/>
    </source>
</evidence>
<dbReference type="PANTHER" id="PTHR42837">
    <property type="entry name" value="REGULATOR OF SIGMA-E PROTEASE RSEP"/>
    <property type="match status" value="1"/>
</dbReference>
<dbReference type="Pfam" id="PF02163">
    <property type="entry name" value="Peptidase_M50"/>
    <property type="match status" value="1"/>
</dbReference>
<keyword evidence="8 11" id="KW-1133">Transmembrane helix</keyword>
<dbReference type="EMBL" id="ACCL02000025">
    <property type="protein sequence ID" value="EET58807.1"/>
    <property type="molecule type" value="Genomic_DNA"/>
</dbReference>
<dbReference type="eggNOG" id="COG0750">
    <property type="taxonomic scope" value="Bacteria"/>
</dbReference>
<evidence type="ECO:0000256" key="9">
    <source>
        <dbReference type="ARBA" id="ARBA00023049"/>
    </source>
</evidence>
<dbReference type="AlphaFoldDB" id="C6LKS0"/>
<keyword evidence="6 11" id="KW-0378">Hydrolase</keyword>
<feature type="transmembrane region" description="Helical" evidence="11">
    <location>
        <begin position="7"/>
        <end position="30"/>
    </location>
</feature>
<keyword evidence="7 11" id="KW-0862">Zinc</keyword>
<dbReference type="PROSITE" id="PS50106">
    <property type="entry name" value="PDZ"/>
    <property type="match status" value="1"/>
</dbReference>
<dbReference type="InterPro" id="IPR004387">
    <property type="entry name" value="Pept_M50_Zn"/>
</dbReference>
<dbReference type="GO" id="GO:0016020">
    <property type="term" value="C:membrane"/>
    <property type="evidence" value="ECO:0007669"/>
    <property type="project" value="UniProtKB-SubCell"/>
</dbReference>
<dbReference type="STRING" id="168384.SAMN05660368_03101"/>
<comment type="caution">
    <text evidence="13">The sequence shown here is derived from an EMBL/GenBank/DDBJ whole genome shotgun (WGS) entry which is preliminary data.</text>
</comment>
<feature type="transmembrane region" description="Helical" evidence="11">
    <location>
        <begin position="267"/>
        <end position="287"/>
    </location>
</feature>
<keyword evidence="10 11" id="KW-0472">Membrane</keyword>
<proteinExistence type="inferred from homology"/>
<keyword evidence="11" id="KW-0479">Metal-binding</keyword>
<evidence type="ECO:0000256" key="6">
    <source>
        <dbReference type="ARBA" id="ARBA00022801"/>
    </source>
</evidence>
<evidence type="ECO:0000313" key="14">
    <source>
        <dbReference type="Proteomes" id="UP000005561"/>
    </source>
</evidence>
<evidence type="ECO:0000256" key="8">
    <source>
        <dbReference type="ARBA" id="ARBA00022989"/>
    </source>
</evidence>
<dbReference type="Pfam" id="PF17820">
    <property type="entry name" value="PDZ_6"/>
    <property type="match status" value="1"/>
</dbReference>
<feature type="transmembrane region" description="Helical" evidence="11">
    <location>
        <begin position="323"/>
        <end position="341"/>
    </location>
</feature>
<dbReference type="InterPro" id="IPR036034">
    <property type="entry name" value="PDZ_sf"/>
</dbReference>